<comment type="caution">
    <text evidence="2">The sequence shown here is derived from an EMBL/GenBank/DDBJ whole genome shotgun (WGS) entry which is preliminary data.</text>
</comment>
<organism evidence="2 3">
    <name type="scientific">Dipteronia dyeriana</name>
    <dbReference type="NCBI Taxonomy" id="168575"/>
    <lineage>
        <taxon>Eukaryota</taxon>
        <taxon>Viridiplantae</taxon>
        <taxon>Streptophyta</taxon>
        <taxon>Embryophyta</taxon>
        <taxon>Tracheophyta</taxon>
        <taxon>Spermatophyta</taxon>
        <taxon>Magnoliopsida</taxon>
        <taxon>eudicotyledons</taxon>
        <taxon>Gunneridae</taxon>
        <taxon>Pentapetalae</taxon>
        <taxon>rosids</taxon>
        <taxon>malvids</taxon>
        <taxon>Sapindales</taxon>
        <taxon>Sapindaceae</taxon>
        <taxon>Hippocastanoideae</taxon>
        <taxon>Acereae</taxon>
        <taxon>Dipteronia</taxon>
    </lineage>
</organism>
<proteinExistence type="predicted"/>
<dbReference type="EMBL" id="JANJYI010000006">
    <property type="protein sequence ID" value="KAK2645532.1"/>
    <property type="molecule type" value="Genomic_DNA"/>
</dbReference>
<reference evidence="2" key="1">
    <citation type="journal article" date="2023" name="Plant J.">
        <title>Genome sequences and population genomics provide insights into the demographic history, inbreeding, and mutation load of two 'living fossil' tree species of Dipteronia.</title>
        <authorList>
            <person name="Feng Y."/>
            <person name="Comes H.P."/>
            <person name="Chen J."/>
            <person name="Zhu S."/>
            <person name="Lu R."/>
            <person name="Zhang X."/>
            <person name="Li P."/>
            <person name="Qiu J."/>
            <person name="Olsen K.M."/>
            <person name="Qiu Y."/>
        </authorList>
    </citation>
    <scope>NUCLEOTIDE SEQUENCE</scope>
    <source>
        <strain evidence="2">KIB01</strain>
    </source>
</reference>
<evidence type="ECO:0000313" key="3">
    <source>
        <dbReference type="Proteomes" id="UP001280121"/>
    </source>
</evidence>
<name>A0AAD9U0G6_9ROSI</name>
<protein>
    <submittedName>
        <fullName evidence="2">Uncharacterized protein</fullName>
    </submittedName>
</protein>
<sequence length="189" mass="21478">MMSNMRPLLSSAKALKRQIRRMEKNKGKKVITDPKVISIDKDKAVDSTEPVTLVVDKSRKCPRSDEPSSDSVIARFPMDISIYFDLELMLKGVDQLLFQNSLHSNKGKSSSRLGTHWCISEKVFTLSSSNTKLKKEVDKARSGLERFVKDLSEKLTRVEDDNDRLRATLRASEKKLSDSDEMLVDTLEK</sequence>
<gene>
    <name evidence="2" type="ORF">Ddye_020727</name>
</gene>
<accession>A0AAD9U0G6</accession>
<dbReference type="AlphaFoldDB" id="A0AAD9U0G6"/>
<evidence type="ECO:0000256" key="1">
    <source>
        <dbReference type="SAM" id="Coils"/>
    </source>
</evidence>
<dbReference type="Proteomes" id="UP001280121">
    <property type="component" value="Unassembled WGS sequence"/>
</dbReference>
<keyword evidence="3" id="KW-1185">Reference proteome</keyword>
<keyword evidence="1" id="KW-0175">Coiled coil</keyword>
<feature type="coiled-coil region" evidence="1">
    <location>
        <begin position="148"/>
        <end position="175"/>
    </location>
</feature>
<evidence type="ECO:0000313" key="2">
    <source>
        <dbReference type="EMBL" id="KAK2645532.1"/>
    </source>
</evidence>